<dbReference type="RefSeq" id="WP_223791265.1">
    <property type="nucleotide sequence ID" value="NZ_JAIOUQ010000007.1"/>
</dbReference>
<evidence type="ECO:0000256" key="3">
    <source>
        <dbReference type="ARBA" id="ARBA00022603"/>
    </source>
</evidence>
<dbReference type="EMBL" id="JAIOUQ010000007">
    <property type="protein sequence ID" value="MBZ2165665.1"/>
    <property type="molecule type" value="Genomic_DNA"/>
</dbReference>
<sequence>MVVYLVGAGPGDPDLITLKAVKALKKANVVIYDRLANNEILKYAENADLIYVGKKAGEHYKKQDEINQILIDQGKKHQNVVRLKGGDPFVFGRGGEEMLALLEEGICVEFIPGVTSAIGVPTSSGLPVTHRGIATSLTIVTGHEDPTKPNKQVKWDFKADTIIILMGIGLLEENTKEIMKYKDPKTPVCVIENGTSPDQRIITGTLEDITQNHINTPALVIVGKVVDVFKESLLKKAKLEKVEGK</sequence>
<protein>
    <recommendedName>
        <fullName evidence="2">uroporphyrinogen-III C-methyltransferase</fullName>
        <ecNumber evidence="2">2.1.1.107</ecNumber>
    </recommendedName>
    <alternativeName>
        <fullName evidence="9">S-adenosyl-L-methionine:uroporphyrinogen III methyltransferase</fullName>
    </alternativeName>
</protein>
<keyword evidence="6" id="KW-0627">Porphyrin biosynthesis</keyword>
<organism evidence="11 12">
    <name type="scientific">Methanobacterium spitsbergense</name>
    <dbReference type="NCBI Taxonomy" id="2874285"/>
    <lineage>
        <taxon>Archaea</taxon>
        <taxon>Methanobacteriati</taxon>
        <taxon>Methanobacteriota</taxon>
        <taxon>Methanomada group</taxon>
        <taxon>Methanobacteria</taxon>
        <taxon>Methanobacteriales</taxon>
        <taxon>Methanobacteriaceae</taxon>
        <taxon>Methanobacterium</taxon>
    </lineage>
</organism>
<accession>A0A8T5V1V9</accession>
<keyword evidence="3 11" id="KW-0489">Methyltransferase</keyword>
<dbReference type="Gene3D" id="3.40.1010.10">
    <property type="entry name" value="Cobalt-precorrin-4 Transmethylase, Domain 1"/>
    <property type="match status" value="1"/>
</dbReference>
<evidence type="ECO:0000256" key="2">
    <source>
        <dbReference type="ARBA" id="ARBA00012162"/>
    </source>
</evidence>
<comment type="catalytic activity">
    <reaction evidence="7">
        <text>uroporphyrinogen III + 2 S-adenosyl-L-methionine = precorrin-2 + 2 S-adenosyl-L-homocysteine + H(+)</text>
        <dbReference type="Rhea" id="RHEA:32459"/>
        <dbReference type="ChEBI" id="CHEBI:15378"/>
        <dbReference type="ChEBI" id="CHEBI:57308"/>
        <dbReference type="ChEBI" id="CHEBI:57856"/>
        <dbReference type="ChEBI" id="CHEBI:58827"/>
        <dbReference type="ChEBI" id="CHEBI:59789"/>
        <dbReference type="EC" id="2.1.1.107"/>
    </reaction>
    <physiologicalReaction direction="left-to-right" evidence="7">
        <dbReference type="Rhea" id="RHEA:32460"/>
    </physiologicalReaction>
</comment>
<evidence type="ECO:0000256" key="7">
    <source>
        <dbReference type="ARBA" id="ARBA00052569"/>
    </source>
</evidence>
<comment type="function">
    <text evidence="8">Catalyzes the two successive C-2 and C-7 methylation reactions involved in the conversion of uroporphyrinogen III to precorrin-2 via the intermediate formation of precorrin-1. It is a step in the biosynthesis of both cobalamin (vitamin B12) and coenzyme F430.</text>
</comment>
<evidence type="ECO:0000313" key="12">
    <source>
        <dbReference type="Proteomes" id="UP000825933"/>
    </source>
</evidence>
<evidence type="ECO:0000256" key="1">
    <source>
        <dbReference type="ARBA" id="ARBA00011738"/>
    </source>
</evidence>
<gene>
    <name evidence="11" type="primary">cobA</name>
    <name evidence="11" type="ORF">K8N75_06385</name>
</gene>
<dbReference type="Pfam" id="PF00590">
    <property type="entry name" value="TP_methylase"/>
    <property type="match status" value="1"/>
</dbReference>
<keyword evidence="5" id="KW-0949">S-adenosyl-L-methionine</keyword>
<dbReference type="AlphaFoldDB" id="A0A8T5V1V9"/>
<dbReference type="PANTHER" id="PTHR45790">
    <property type="entry name" value="SIROHEME SYNTHASE-RELATED"/>
    <property type="match status" value="1"/>
</dbReference>
<dbReference type="EC" id="2.1.1.107" evidence="2"/>
<dbReference type="InterPro" id="IPR003043">
    <property type="entry name" value="Uropor_MeTrfase_CS"/>
</dbReference>
<evidence type="ECO:0000259" key="10">
    <source>
        <dbReference type="Pfam" id="PF00590"/>
    </source>
</evidence>
<evidence type="ECO:0000256" key="5">
    <source>
        <dbReference type="ARBA" id="ARBA00022691"/>
    </source>
</evidence>
<dbReference type="NCBIfam" id="TIGR01469">
    <property type="entry name" value="cobA_cysG_Cterm"/>
    <property type="match status" value="1"/>
</dbReference>
<evidence type="ECO:0000256" key="4">
    <source>
        <dbReference type="ARBA" id="ARBA00022679"/>
    </source>
</evidence>
<keyword evidence="12" id="KW-1185">Reference proteome</keyword>
<dbReference type="InterPro" id="IPR006366">
    <property type="entry name" value="CobA/CysG_C"/>
</dbReference>
<feature type="domain" description="Tetrapyrrole methylase" evidence="10">
    <location>
        <begin position="3"/>
        <end position="209"/>
    </location>
</feature>
<reference evidence="12" key="1">
    <citation type="journal article" date="2022" name="Microbiol. Resour. Announc.">
        <title>Draft Genome Sequence of a Methanogenic Archaeon from West Spitsbergen Permafrost.</title>
        <authorList>
            <person name="Trubitsyn V."/>
            <person name="Rivkina E."/>
            <person name="Shcherbakova V."/>
        </authorList>
    </citation>
    <scope>NUCLEOTIDE SEQUENCE [LARGE SCALE GENOMIC DNA]</scope>
    <source>
        <strain evidence="12">VT</strain>
    </source>
</reference>
<dbReference type="Proteomes" id="UP000825933">
    <property type="component" value="Unassembled WGS sequence"/>
</dbReference>
<dbReference type="InterPro" id="IPR000878">
    <property type="entry name" value="4pyrrol_Mease"/>
</dbReference>
<dbReference type="GO" id="GO:0004851">
    <property type="term" value="F:uroporphyrin-III C-methyltransferase activity"/>
    <property type="evidence" value="ECO:0007669"/>
    <property type="project" value="UniProtKB-EC"/>
</dbReference>
<dbReference type="PROSITE" id="PS00839">
    <property type="entry name" value="SUMT_1"/>
    <property type="match status" value="1"/>
</dbReference>
<dbReference type="InterPro" id="IPR014777">
    <property type="entry name" value="4pyrrole_Mease_sub1"/>
</dbReference>
<dbReference type="NCBIfam" id="NF004790">
    <property type="entry name" value="PRK06136.1"/>
    <property type="match status" value="1"/>
</dbReference>
<dbReference type="SUPFAM" id="SSF53790">
    <property type="entry name" value="Tetrapyrrole methylase"/>
    <property type="match status" value="1"/>
</dbReference>
<proteinExistence type="predicted"/>
<dbReference type="CDD" id="cd11642">
    <property type="entry name" value="SUMT"/>
    <property type="match status" value="1"/>
</dbReference>
<evidence type="ECO:0000256" key="9">
    <source>
        <dbReference type="ARBA" id="ARBA00075570"/>
    </source>
</evidence>
<evidence type="ECO:0000256" key="6">
    <source>
        <dbReference type="ARBA" id="ARBA00023244"/>
    </source>
</evidence>
<comment type="subunit">
    <text evidence="1">Homodimer.</text>
</comment>
<dbReference type="InterPro" id="IPR035996">
    <property type="entry name" value="4pyrrol_Methylase_sf"/>
</dbReference>
<dbReference type="GO" id="GO:0019354">
    <property type="term" value="P:siroheme biosynthetic process"/>
    <property type="evidence" value="ECO:0007669"/>
    <property type="project" value="InterPro"/>
</dbReference>
<dbReference type="InterPro" id="IPR014776">
    <property type="entry name" value="4pyrrole_Mease_sub2"/>
</dbReference>
<evidence type="ECO:0000256" key="8">
    <source>
        <dbReference type="ARBA" id="ARBA00058927"/>
    </source>
</evidence>
<dbReference type="Gene3D" id="3.30.950.10">
    <property type="entry name" value="Methyltransferase, Cobalt-precorrin-4 Transmethylase, Domain 2"/>
    <property type="match status" value="1"/>
</dbReference>
<dbReference type="GO" id="GO:0032259">
    <property type="term" value="P:methylation"/>
    <property type="evidence" value="ECO:0007669"/>
    <property type="project" value="UniProtKB-KW"/>
</dbReference>
<comment type="caution">
    <text evidence="11">The sequence shown here is derived from an EMBL/GenBank/DDBJ whole genome shotgun (WGS) entry which is preliminary data.</text>
</comment>
<evidence type="ECO:0000313" key="11">
    <source>
        <dbReference type="EMBL" id="MBZ2165665.1"/>
    </source>
</evidence>
<dbReference type="InterPro" id="IPR050161">
    <property type="entry name" value="Siro_Cobalamin_biosynth"/>
</dbReference>
<dbReference type="FunFam" id="3.40.1010.10:FF:000001">
    <property type="entry name" value="Siroheme synthase"/>
    <property type="match status" value="1"/>
</dbReference>
<keyword evidence="4 11" id="KW-0808">Transferase</keyword>
<dbReference type="PANTHER" id="PTHR45790:SF3">
    <property type="entry name" value="S-ADENOSYL-L-METHIONINE-DEPENDENT UROPORPHYRINOGEN III METHYLTRANSFERASE, CHLOROPLASTIC"/>
    <property type="match status" value="1"/>
</dbReference>
<name>A0A8T5V1V9_9EURY</name>